<evidence type="ECO:0000313" key="3">
    <source>
        <dbReference type="EMBL" id="ACV50958.1"/>
    </source>
</evidence>
<keyword evidence="2" id="KW-0472">Membrane</keyword>
<dbReference type="Proteomes" id="UP000000960">
    <property type="component" value="Chromosome"/>
</dbReference>
<proteinExistence type="predicted"/>
<evidence type="ECO:0000256" key="2">
    <source>
        <dbReference type="SAM" id="Phobius"/>
    </source>
</evidence>
<sequence length="139" mass="15481">MSVEKPEELKTTPVLQTAALTDAERAELEALRAEKERRELEALRAEKTRTTQVKTAAQVEAPAVAEDAQLRAAQQRAAHQAAQQEAEQIRRIQEQRAKGRALMEPDEDDEDIKMPLGQKIVIGTVVILAVIFVVSQFIL</sequence>
<protein>
    <submittedName>
        <fullName evidence="3">Uncharacterized protein</fullName>
    </submittedName>
</protein>
<evidence type="ECO:0000313" key="4">
    <source>
        <dbReference type="Proteomes" id="UP000000960"/>
    </source>
</evidence>
<dbReference type="HOGENOM" id="CLU_1841011_0_0_11"/>
<reference evidence="3 4" key="1">
    <citation type="journal article" date="2009" name="Stand. Genomic Sci.">
        <title>Complete genome sequence of Atopobium parvulum type strain (IPP 1246).</title>
        <authorList>
            <person name="Copeland A."/>
            <person name="Sikorski J."/>
            <person name="Lapidus A."/>
            <person name="Nolan M."/>
            <person name="Del Rio T.G."/>
            <person name="Lucas S."/>
            <person name="Chen F."/>
            <person name="Tice H."/>
            <person name="Pitluck S."/>
            <person name="Cheng J.F."/>
            <person name="Pukall R."/>
            <person name="Chertkov O."/>
            <person name="Brettin T."/>
            <person name="Han C."/>
            <person name="Detter J.C."/>
            <person name="Kuske C."/>
            <person name="Bruce D."/>
            <person name="Goodwin L."/>
            <person name="Ivanova N."/>
            <person name="Mavromatis K."/>
            <person name="Mikhailova N."/>
            <person name="Chen A."/>
            <person name="Palaniappan K."/>
            <person name="Chain P."/>
            <person name="Rohde M."/>
            <person name="Goker M."/>
            <person name="Bristow J."/>
            <person name="Eisen J.A."/>
            <person name="Markowitz V."/>
            <person name="Hugenholtz P."/>
            <person name="Kyrpides N.C."/>
            <person name="Klenk H.P."/>
            <person name="Detter J.C."/>
        </authorList>
    </citation>
    <scope>NUCLEOTIDE SEQUENCE [LARGE SCALE GENOMIC DNA]</scope>
    <source>
        <strain evidence="4">ATCC 33793 / DSM 20469 / CCUG 32760 / JCM 10300 / KCTC 3663 / VPI 0546 / 1246</strain>
    </source>
</reference>
<keyword evidence="2" id="KW-0812">Transmembrane</keyword>
<dbReference type="STRING" id="521095.Apar_0527"/>
<dbReference type="KEGG" id="apv:Apar_0527"/>
<organism evidence="3 4">
    <name type="scientific">Lancefieldella parvula (strain ATCC 33793 / DSM 20469 / CCUG 32760 / JCM 10300 / KCTC 3663 / VPI 0546 / 1246)</name>
    <name type="common">Atopobium parvulum</name>
    <dbReference type="NCBI Taxonomy" id="521095"/>
    <lineage>
        <taxon>Bacteria</taxon>
        <taxon>Bacillati</taxon>
        <taxon>Actinomycetota</taxon>
        <taxon>Coriobacteriia</taxon>
        <taxon>Coriobacteriales</taxon>
        <taxon>Atopobiaceae</taxon>
        <taxon>Lancefieldella</taxon>
    </lineage>
</organism>
<feature type="transmembrane region" description="Helical" evidence="2">
    <location>
        <begin position="120"/>
        <end position="138"/>
    </location>
</feature>
<accession>C8WA20</accession>
<keyword evidence="4" id="KW-1185">Reference proteome</keyword>
<gene>
    <name evidence="3" type="ordered locus">Apar_0527</name>
</gene>
<keyword evidence="1" id="KW-0175">Coiled coil</keyword>
<keyword evidence="2" id="KW-1133">Transmembrane helix</keyword>
<dbReference type="GeneID" id="84806058"/>
<dbReference type="OrthoDB" id="10000975at2"/>
<dbReference type="RefSeq" id="WP_012808616.1">
    <property type="nucleotide sequence ID" value="NC_013203.1"/>
</dbReference>
<feature type="coiled-coil region" evidence="1">
    <location>
        <begin position="18"/>
        <end position="92"/>
    </location>
</feature>
<dbReference type="AlphaFoldDB" id="C8WA20"/>
<name>C8WA20_LANP1</name>
<evidence type="ECO:0000256" key="1">
    <source>
        <dbReference type="SAM" id="Coils"/>
    </source>
</evidence>
<dbReference type="EMBL" id="CP001721">
    <property type="protein sequence ID" value="ACV50958.1"/>
    <property type="molecule type" value="Genomic_DNA"/>
</dbReference>